<evidence type="ECO:0000259" key="1">
    <source>
        <dbReference type="Pfam" id="PF14594"/>
    </source>
</evidence>
<evidence type="ECO:0000313" key="2">
    <source>
        <dbReference type="EMBL" id="QES29184.1"/>
    </source>
</evidence>
<proteinExistence type="predicted"/>
<dbReference type="OrthoDB" id="3622772at2"/>
<dbReference type="Pfam" id="PF14594">
    <property type="entry name" value="Sipho_Gp37"/>
    <property type="match status" value="1"/>
</dbReference>
<accession>A0A5P2BFG7</accession>
<gene>
    <name evidence="2" type="ORF">DEJ47_24565</name>
</gene>
<evidence type="ECO:0000313" key="3">
    <source>
        <dbReference type="Proteomes" id="UP000323046"/>
    </source>
</evidence>
<name>A0A5P2BFG7_STRVZ</name>
<reference evidence="2 3" key="1">
    <citation type="submission" date="2018-05" db="EMBL/GenBank/DDBJ databases">
        <title>Streptomyces venezuelae.</title>
        <authorList>
            <person name="Kim W."/>
            <person name="Lee N."/>
            <person name="Cho B.-K."/>
        </authorList>
    </citation>
    <scope>NUCLEOTIDE SEQUENCE [LARGE SCALE GENOMIC DNA]</scope>
    <source>
        <strain evidence="2 3">ATCC 14583</strain>
    </source>
</reference>
<dbReference type="InterPro" id="IPR029432">
    <property type="entry name" value="Gp28/Gp37-like_dom"/>
</dbReference>
<feature type="domain" description="Gp28/Gp37-like" evidence="1">
    <location>
        <begin position="10"/>
        <end position="342"/>
    </location>
</feature>
<organism evidence="2 3">
    <name type="scientific">Streptomyces venezuelae</name>
    <dbReference type="NCBI Taxonomy" id="54571"/>
    <lineage>
        <taxon>Bacteria</taxon>
        <taxon>Bacillati</taxon>
        <taxon>Actinomycetota</taxon>
        <taxon>Actinomycetes</taxon>
        <taxon>Kitasatosporales</taxon>
        <taxon>Streptomycetaceae</taxon>
        <taxon>Streptomyces</taxon>
    </lineage>
</organism>
<keyword evidence="3" id="KW-1185">Reference proteome</keyword>
<dbReference type="Proteomes" id="UP000323046">
    <property type="component" value="Chromosome"/>
</dbReference>
<sequence>MGLIRPEDLALSIEDQFCNVGTWKLTLPSEHPLAEALRAPGAGLIITGPTDVLISGPVVTSEYAATPEDRRGSVNFDGVSDSVVLSDMLAWPEPSNGDVSTQKVGHDERTGPAETLMHQYVAANCGPLAPAARRRAGLTMGANAGRGPTLTKSARFPVLGELLTEIGAVAGLGFRVVQRGSVLVFETFEVADRTKEVRLDVVTGTLAGQRVSVSPPGVTRVIVAGQGEQEERTFVPVDSESSVTAEGVWGRRIERFVDQRNTNDRDELTQAGNEVLADSGDTSIAVQAVPVEDAASMEFGRDWGIGDRVAVIAGGQELAATVTGMVIKADEDGFRLGATLGDPTGFDPTALAAKRMQSTETRVSALERHAEGGGSDPVMSLMGAW</sequence>
<dbReference type="EMBL" id="CP029193">
    <property type="protein sequence ID" value="QES29184.1"/>
    <property type="molecule type" value="Genomic_DNA"/>
</dbReference>
<dbReference type="AlphaFoldDB" id="A0A5P2BFG7"/>
<protein>
    <recommendedName>
        <fullName evidence="1">Gp28/Gp37-like domain-containing protein</fullName>
    </recommendedName>
</protein>